<proteinExistence type="predicted"/>
<evidence type="ECO:0000313" key="1">
    <source>
        <dbReference type="EMBL" id="AYO53072.1"/>
    </source>
</evidence>
<name>A0A3G2SZF9_9GAMM</name>
<dbReference type="Proteomes" id="UP000279962">
    <property type="component" value="Chromosome"/>
</dbReference>
<organism evidence="1 2">
    <name type="scientific">Acinetobacter wuhouensis</name>
    <dbReference type="NCBI Taxonomy" id="1879050"/>
    <lineage>
        <taxon>Bacteria</taxon>
        <taxon>Pseudomonadati</taxon>
        <taxon>Pseudomonadota</taxon>
        <taxon>Gammaproteobacteria</taxon>
        <taxon>Moraxellales</taxon>
        <taxon>Moraxellaceae</taxon>
        <taxon>Acinetobacter</taxon>
    </lineage>
</organism>
<accession>A0A3G2SZF9</accession>
<dbReference type="EMBL" id="CP033133">
    <property type="protein sequence ID" value="AYO53072.1"/>
    <property type="molecule type" value="Genomic_DNA"/>
</dbReference>
<gene>
    <name evidence="1" type="ORF">CDG68_05045</name>
</gene>
<evidence type="ECO:0000313" key="2">
    <source>
        <dbReference type="Proteomes" id="UP000279962"/>
    </source>
</evidence>
<sequence>MTFSCCVALTACDSSTTNNKQDRSGSASSSNDVLNQGALTQHDEVQHGKKLTEVAGQATLPTASEVNALDQPSEMMTPKAQQLVGRYHVQINCEDPFAMCDQGNSEFIINLLPDGTAHRTLVYMGKMTYENNDIKSNRSYQKNTWVYDEANREIIVNRIEGIQFYYKVDAHKNLVMDLDKILNGTEKNKVYFQQNNIAPTKAYVLTRFDH</sequence>
<reference evidence="1 2" key="1">
    <citation type="submission" date="2018-10" db="EMBL/GenBank/DDBJ databases">
        <title>The complete genome of Acinetobacter wuhouensis strain WCHAW010062.</title>
        <authorList>
            <person name="Hu Y."/>
            <person name="Long H."/>
            <person name="Feng Y."/>
            <person name="Zong Z."/>
        </authorList>
    </citation>
    <scope>NUCLEOTIDE SEQUENCE [LARGE SCALE GENOMIC DNA]</scope>
    <source>
        <strain evidence="1 2">WCHAW010062</strain>
    </source>
</reference>
<protein>
    <submittedName>
        <fullName evidence="1">Uncharacterized protein</fullName>
    </submittedName>
</protein>
<dbReference type="AlphaFoldDB" id="A0A3G2SZF9"/>